<proteinExistence type="predicted"/>
<comment type="caution">
    <text evidence="1">The sequence shown here is derived from an EMBL/GenBank/DDBJ whole genome shotgun (WGS) entry which is preliminary data.</text>
</comment>
<reference evidence="1 2" key="1">
    <citation type="submission" date="2019-09" db="EMBL/GenBank/DDBJ databases">
        <title>Whole-genome sequence of the purple sulfur bacterium Thiohalocapsa marina DSM 19078.</title>
        <authorList>
            <person name="Kyndt J.A."/>
            <person name="Meyer T.E."/>
        </authorList>
    </citation>
    <scope>NUCLEOTIDE SEQUENCE [LARGE SCALE GENOMIC DNA]</scope>
    <source>
        <strain evidence="1 2">DSM 19078</strain>
    </source>
</reference>
<dbReference type="EMBL" id="VWXX01000003">
    <property type="protein sequence ID" value="KAA6187071.1"/>
    <property type="molecule type" value="Genomic_DNA"/>
</dbReference>
<sequence length="41" mass="4647">MIADAAYYLAEKRNFAPGHEQEDWLAAEAEVDALLRKRRGA</sequence>
<dbReference type="Pfam" id="PF11154">
    <property type="entry name" value="DUF2934"/>
    <property type="match status" value="1"/>
</dbReference>
<organism evidence="1 2">
    <name type="scientific">Thiohalocapsa marina</name>
    <dbReference type="NCBI Taxonomy" id="424902"/>
    <lineage>
        <taxon>Bacteria</taxon>
        <taxon>Pseudomonadati</taxon>
        <taxon>Pseudomonadota</taxon>
        <taxon>Gammaproteobacteria</taxon>
        <taxon>Chromatiales</taxon>
        <taxon>Chromatiaceae</taxon>
        <taxon>Thiohalocapsa</taxon>
    </lineage>
</organism>
<keyword evidence="2" id="KW-1185">Reference proteome</keyword>
<dbReference type="Proteomes" id="UP000322981">
    <property type="component" value="Unassembled WGS sequence"/>
</dbReference>
<dbReference type="InterPro" id="IPR021327">
    <property type="entry name" value="DUF2934"/>
</dbReference>
<name>A0A5M8FTE6_9GAMM</name>
<evidence type="ECO:0000313" key="2">
    <source>
        <dbReference type="Proteomes" id="UP000322981"/>
    </source>
</evidence>
<dbReference type="OrthoDB" id="8538784at2"/>
<accession>A0A5M8FTE6</accession>
<dbReference type="AlphaFoldDB" id="A0A5M8FTE6"/>
<protein>
    <submittedName>
        <fullName evidence="1">DUF2934 domain-containing protein</fullName>
    </submittedName>
</protein>
<evidence type="ECO:0000313" key="1">
    <source>
        <dbReference type="EMBL" id="KAA6187071.1"/>
    </source>
</evidence>
<gene>
    <name evidence="1" type="ORF">F2Q65_03240</name>
</gene>